<dbReference type="HOGENOM" id="CLU_2529122_0_0_1"/>
<evidence type="ECO:0000313" key="2">
    <source>
        <dbReference type="Proteomes" id="UP000054248"/>
    </source>
</evidence>
<organism evidence="1 2">
    <name type="scientific">Tulasnella calospora MUT 4182</name>
    <dbReference type="NCBI Taxonomy" id="1051891"/>
    <lineage>
        <taxon>Eukaryota</taxon>
        <taxon>Fungi</taxon>
        <taxon>Dikarya</taxon>
        <taxon>Basidiomycota</taxon>
        <taxon>Agaricomycotina</taxon>
        <taxon>Agaricomycetes</taxon>
        <taxon>Cantharellales</taxon>
        <taxon>Tulasnellaceae</taxon>
        <taxon>Tulasnella</taxon>
    </lineage>
</organism>
<dbReference type="Proteomes" id="UP000054248">
    <property type="component" value="Unassembled WGS sequence"/>
</dbReference>
<keyword evidence="2" id="KW-1185">Reference proteome</keyword>
<evidence type="ECO:0000313" key="1">
    <source>
        <dbReference type="EMBL" id="KIO22812.1"/>
    </source>
</evidence>
<accession>A0A0C3LN99</accession>
<dbReference type="AlphaFoldDB" id="A0A0C3LN99"/>
<protein>
    <submittedName>
        <fullName evidence="1">Uncharacterized protein</fullName>
    </submittedName>
</protein>
<gene>
    <name evidence="1" type="ORF">M407DRAFT_245023</name>
</gene>
<sequence length="84" mass="9010">MCGINSSSGTGSAGGIFRGPVVTTAWKISQSGNNQKAGSILAISGSGERLSCLSTTQNLKQNWLWFRRSNPGFEIDLELFFEPV</sequence>
<proteinExistence type="predicted"/>
<dbReference type="EMBL" id="KN823100">
    <property type="protein sequence ID" value="KIO22812.1"/>
    <property type="molecule type" value="Genomic_DNA"/>
</dbReference>
<reference evidence="1 2" key="1">
    <citation type="submission" date="2014-04" db="EMBL/GenBank/DDBJ databases">
        <authorList>
            <consortium name="DOE Joint Genome Institute"/>
            <person name="Kuo A."/>
            <person name="Girlanda M."/>
            <person name="Perotto S."/>
            <person name="Kohler A."/>
            <person name="Nagy L.G."/>
            <person name="Floudas D."/>
            <person name="Copeland A."/>
            <person name="Barry K.W."/>
            <person name="Cichocki N."/>
            <person name="Veneault-Fourrey C."/>
            <person name="LaButti K."/>
            <person name="Lindquist E.A."/>
            <person name="Lipzen A."/>
            <person name="Lundell T."/>
            <person name="Morin E."/>
            <person name="Murat C."/>
            <person name="Sun H."/>
            <person name="Tunlid A."/>
            <person name="Henrissat B."/>
            <person name="Grigoriev I.V."/>
            <person name="Hibbett D.S."/>
            <person name="Martin F."/>
            <person name="Nordberg H.P."/>
            <person name="Cantor M.N."/>
            <person name="Hua S.X."/>
        </authorList>
    </citation>
    <scope>NUCLEOTIDE SEQUENCE [LARGE SCALE GENOMIC DNA]</scope>
    <source>
        <strain evidence="1 2">MUT 4182</strain>
    </source>
</reference>
<name>A0A0C3LN99_9AGAM</name>
<reference evidence="2" key="2">
    <citation type="submission" date="2015-01" db="EMBL/GenBank/DDBJ databases">
        <title>Evolutionary Origins and Diversification of the Mycorrhizal Mutualists.</title>
        <authorList>
            <consortium name="DOE Joint Genome Institute"/>
            <consortium name="Mycorrhizal Genomics Consortium"/>
            <person name="Kohler A."/>
            <person name="Kuo A."/>
            <person name="Nagy L.G."/>
            <person name="Floudas D."/>
            <person name="Copeland A."/>
            <person name="Barry K.W."/>
            <person name="Cichocki N."/>
            <person name="Veneault-Fourrey C."/>
            <person name="LaButti K."/>
            <person name="Lindquist E.A."/>
            <person name="Lipzen A."/>
            <person name="Lundell T."/>
            <person name="Morin E."/>
            <person name="Murat C."/>
            <person name="Riley R."/>
            <person name="Ohm R."/>
            <person name="Sun H."/>
            <person name="Tunlid A."/>
            <person name="Henrissat B."/>
            <person name="Grigoriev I.V."/>
            <person name="Hibbett D.S."/>
            <person name="Martin F."/>
        </authorList>
    </citation>
    <scope>NUCLEOTIDE SEQUENCE [LARGE SCALE GENOMIC DNA]</scope>
    <source>
        <strain evidence="2">MUT 4182</strain>
    </source>
</reference>